<accession>A0A225UKQ5</accession>
<gene>
    <name evidence="2" type="ORF">PHMEG_00036936</name>
</gene>
<reference evidence="3" key="1">
    <citation type="submission" date="2017-03" db="EMBL/GenBank/DDBJ databases">
        <title>Phytopthora megakarya and P. palmivora, two closely related causual agents of cacao black pod achieved similar genome size and gene model numbers by different mechanisms.</title>
        <authorList>
            <person name="Ali S."/>
            <person name="Shao J."/>
            <person name="Larry D.J."/>
            <person name="Kronmiller B."/>
            <person name="Shen D."/>
            <person name="Strem M.D."/>
            <person name="Melnick R.L."/>
            <person name="Guiltinan M.J."/>
            <person name="Tyler B.M."/>
            <person name="Meinhardt L.W."/>
            <person name="Bailey B.A."/>
        </authorList>
    </citation>
    <scope>NUCLEOTIDE SEQUENCE [LARGE SCALE GENOMIC DNA]</scope>
    <source>
        <strain evidence="3">zdho120</strain>
    </source>
</reference>
<dbReference type="EMBL" id="NBNE01015777">
    <property type="protein sequence ID" value="OWY93605.1"/>
    <property type="molecule type" value="Genomic_DNA"/>
</dbReference>
<proteinExistence type="predicted"/>
<comment type="caution">
    <text evidence="2">The sequence shown here is derived from an EMBL/GenBank/DDBJ whole genome shotgun (WGS) entry which is preliminary data.</text>
</comment>
<protein>
    <submittedName>
        <fullName evidence="2">Uncharacterized protein</fullName>
    </submittedName>
</protein>
<evidence type="ECO:0000313" key="2">
    <source>
        <dbReference type="EMBL" id="OWY93605.1"/>
    </source>
</evidence>
<feature type="compositionally biased region" description="Acidic residues" evidence="1">
    <location>
        <begin position="15"/>
        <end position="24"/>
    </location>
</feature>
<sequence>MGIGTVEDTGSTSTDEIEATDDTASDTASDIEPWDLIDTMNWIRQIEDTGINEPDGAASVNSKHNVNQYHMMIR</sequence>
<feature type="region of interest" description="Disordered" evidence="1">
    <location>
        <begin position="1"/>
        <end position="32"/>
    </location>
</feature>
<dbReference type="Proteomes" id="UP000198211">
    <property type="component" value="Unassembled WGS sequence"/>
</dbReference>
<keyword evidence="3" id="KW-1185">Reference proteome</keyword>
<evidence type="ECO:0000256" key="1">
    <source>
        <dbReference type="SAM" id="MobiDB-lite"/>
    </source>
</evidence>
<organism evidence="2 3">
    <name type="scientific">Phytophthora megakarya</name>
    <dbReference type="NCBI Taxonomy" id="4795"/>
    <lineage>
        <taxon>Eukaryota</taxon>
        <taxon>Sar</taxon>
        <taxon>Stramenopiles</taxon>
        <taxon>Oomycota</taxon>
        <taxon>Peronosporomycetes</taxon>
        <taxon>Peronosporales</taxon>
        <taxon>Peronosporaceae</taxon>
        <taxon>Phytophthora</taxon>
    </lineage>
</organism>
<dbReference type="AlphaFoldDB" id="A0A225UKQ5"/>
<name>A0A225UKQ5_9STRA</name>
<evidence type="ECO:0000313" key="3">
    <source>
        <dbReference type="Proteomes" id="UP000198211"/>
    </source>
</evidence>